<proteinExistence type="predicted"/>
<dbReference type="EMBL" id="BMAO01022028">
    <property type="protein sequence ID" value="GFQ79214.1"/>
    <property type="molecule type" value="Genomic_DNA"/>
</dbReference>
<name>A0A8X6FHQ8_TRICU</name>
<reference evidence="1" key="1">
    <citation type="submission" date="2020-07" db="EMBL/GenBank/DDBJ databases">
        <title>Multicomponent nature underlies the extraordinary mechanical properties of spider dragline silk.</title>
        <authorList>
            <person name="Kono N."/>
            <person name="Nakamura H."/>
            <person name="Mori M."/>
            <person name="Yoshida Y."/>
            <person name="Ohtoshi R."/>
            <person name="Malay A.D."/>
            <person name="Moran D.A.P."/>
            <person name="Tomita M."/>
            <person name="Numata K."/>
            <person name="Arakawa K."/>
        </authorList>
    </citation>
    <scope>NUCLEOTIDE SEQUENCE</scope>
</reference>
<evidence type="ECO:0000313" key="2">
    <source>
        <dbReference type="Proteomes" id="UP000887116"/>
    </source>
</evidence>
<keyword evidence="2" id="KW-1185">Reference proteome</keyword>
<gene>
    <name evidence="1" type="ORF">TNCT_679141</name>
</gene>
<organism evidence="1 2">
    <name type="scientific">Trichonephila clavata</name>
    <name type="common">Joro spider</name>
    <name type="synonym">Nephila clavata</name>
    <dbReference type="NCBI Taxonomy" id="2740835"/>
    <lineage>
        <taxon>Eukaryota</taxon>
        <taxon>Metazoa</taxon>
        <taxon>Ecdysozoa</taxon>
        <taxon>Arthropoda</taxon>
        <taxon>Chelicerata</taxon>
        <taxon>Arachnida</taxon>
        <taxon>Araneae</taxon>
        <taxon>Araneomorphae</taxon>
        <taxon>Entelegynae</taxon>
        <taxon>Araneoidea</taxon>
        <taxon>Nephilidae</taxon>
        <taxon>Trichonephila</taxon>
    </lineage>
</organism>
<sequence>MRRFILASFCKRMAKRGCEQQVVSAMTHFPTHLPFQKLDMTYGYRREGGLPTDGYHGYAREERELFSQSPLKWMLHPF</sequence>
<protein>
    <submittedName>
        <fullName evidence="1">Uncharacterized protein</fullName>
    </submittedName>
</protein>
<dbReference type="Proteomes" id="UP000887116">
    <property type="component" value="Unassembled WGS sequence"/>
</dbReference>
<evidence type="ECO:0000313" key="1">
    <source>
        <dbReference type="EMBL" id="GFQ79214.1"/>
    </source>
</evidence>
<accession>A0A8X6FHQ8</accession>
<dbReference type="AlphaFoldDB" id="A0A8X6FHQ8"/>
<comment type="caution">
    <text evidence="1">The sequence shown here is derived from an EMBL/GenBank/DDBJ whole genome shotgun (WGS) entry which is preliminary data.</text>
</comment>